<keyword evidence="3" id="KW-1185">Reference proteome</keyword>
<dbReference type="Proteomes" id="UP000318081">
    <property type="component" value="Chromosome"/>
</dbReference>
<evidence type="ECO:0000313" key="3">
    <source>
        <dbReference type="Proteomes" id="UP000318081"/>
    </source>
</evidence>
<evidence type="ECO:0000313" key="2">
    <source>
        <dbReference type="EMBL" id="QDV88154.1"/>
    </source>
</evidence>
<gene>
    <name evidence="2" type="ORF">TBK1r_71860</name>
</gene>
<dbReference type="Gene3D" id="2.60.120.380">
    <property type="match status" value="2"/>
</dbReference>
<evidence type="ECO:0000256" key="1">
    <source>
        <dbReference type="SAM" id="MobiDB-lite"/>
    </source>
</evidence>
<dbReference type="EMBL" id="CP036432">
    <property type="protein sequence ID" value="QDV88154.1"/>
    <property type="molecule type" value="Genomic_DNA"/>
</dbReference>
<proteinExistence type="predicted"/>
<reference evidence="2 3" key="1">
    <citation type="submission" date="2019-02" db="EMBL/GenBank/DDBJ databases">
        <title>Deep-cultivation of Planctomycetes and their phenomic and genomic characterization uncovers novel biology.</title>
        <authorList>
            <person name="Wiegand S."/>
            <person name="Jogler M."/>
            <person name="Boedeker C."/>
            <person name="Pinto D."/>
            <person name="Vollmers J."/>
            <person name="Rivas-Marin E."/>
            <person name="Kohn T."/>
            <person name="Peeters S.H."/>
            <person name="Heuer A."/>
            <person name="Rast P."/>
            <person name="Oberbeckmann S."/>
            <person name="Bunk B."/>
            <person name="Jeske O."/>
            <person name="Meyerdierks A."/>
            <person name="Storesund J.E."/>
            <person name="Kallscheuer N."/>
            <person name="Luecker S."/>
            <person name="Lage O.M."/>
            <person name="Pohl T."/>
            <person name="Merkel B.J."/>
            <person name="Hornburger P."/>
            <person name="Mueller R.-W."/>
            <person name="Bruemmer F."/>
            <person name="Labrenz M."/>
            <person name="Spormann A.M."/>
            <person name="Op den Camp H."/>
            <person name="Overmann J."/>
            <person name="Amann R."/>
            <person name="Jetten M.S.M."/>
            <person name="Mascher T."/>
            <person name="Medema M.H."/>
            <person name="Devos D.P."/>
            <person name="Kaster A.-K."/>
            <person name="Ovreas L."/>
            <person name="Rohde M."/>
            <person name="Galperin M.Y."/>
            <person name="Jogler C."/>
        </authorList>
    </citation>
    <scope>NUCLEOTIDE SEQUENCE [LARGE SCALE GENOMIC DNA]</scope>
    <source>
        <strain evidence="2 3">TBK1r</strain>
    </source>
</reference>
<feature type="compositionally biased region" description="Polar residues" evidence="1">
    <location>
        <begin position="648"/>
        <end position="662"/>
    </location>
</feature>
<sequence length="662" mass="71277">MMPLFQHRSGSSVVAVASHEIERQWIGPARGTGRYRVPISNRLFPVLCKVLAAGRKPNAIYSGIDGVSGTARAVRFRCENTLKDRRARALPLKSASQRRPLGWITRAARLRVPLGWIIVACVFSVCVLSPRTAQAQLKLDRVFPAAVATGSETEITAEGKFPKWPPAVACDRDDVEITPAKDSGKFTVKIPPTAPPGVAWIRLHDEQSATQLHPLIIAPIAVTNEVEPNDKRDDAHRVTLPAVVAGRLAKSGDSDAYRVSLKSGEQLVASVTANQLLQSPMDAVLQLTDLRGNVLAQVDDARGLDPQLVYRCEADQDVLVRIFAFPETPNSTVGFGGSSSFVYVCDITTGPFLDHLAIRGDAALPFGHNLPESCPVVLSPATRVAPSTASVPDGLGWFWVARQDDDAVHLHHGDEFDGSLPAVLAGCITEPKETHTYSFAAVKGKTYRVEVRSKADGFLLDSKLTISDQKAGGVLASNDDLSRGNYDAGVDFTAKEDGQVDVTVSDMIDGYGPRHFYQLTIRERRPECQLTLADNHFVLPRDKPLEIPVTITRTAGFGEKVQITAIGCPPGVTVESVISEPKGDTSKSVKLKLTAGEAAAGHATFQITGTFLDADGNPTEGKSQATYQLRPLLPLTEFWLTIPPAPNDDTSTDNASTPPATP</sequence>
<feature type="region of interest" description="Disordered" evidence="1">
    <location>
        <begin position="642"/>
        <end position="662"/>
    </location>
</feature>
<name>A0ABX5Y1M0_9BACT</name>
<protein>
    <submittedName>
        <fullName evidence="2">Uncharacterized protein</fullName>
    </submittedName>
</protein>
<accession>A0ABX5Y1M0</accession>
<organism evidence="2 3">
    <name type="scientific">Stieleria magnilauensis</name>
    <dbReference type="NCBI Taxonomy" id="2527963"/>
    <lineage>
        <taxon>Bacteria</taxon>
        <taxon>Pseudomonadati</taxon>
        <taxon>Planctomycetota</taxon>
        <taxon>Planctomycetia</taxon>
        <taxon>Pirellulales</taxon>
        <taxon>Pirellulaceae</taxon>
        <taxon>Stieleria</taxon>
    </lineage>
</organism>